<name>A0A4D7B586_9HYPH</name>
<dbReference type="Proteomes" id="UP000298781">
    <property type="component" value="Chromosome"/>
</dbReference>
<proteinExistence type="predicted"/>
<dbReference type="GO" id="GO:0016740">
    <property type="term" value="F:transferase activity"/>
    <property type="evidence" value="ECO:0007669"/>
    <property type="project" value="UniProtKB-KW"/>
</dbReference>
<accession>A0A4D7B586</accession>
<dbReference type="PANTHER" id="PTHR43685:SF2">
    <property type="entry name" value="GLYCOSYLTRANSFERASE 2-LIKE DOMAIN-CONTAINING PROTEIN"/>
    <property type="match status" value="1"/>
</dbReference>
<dbReference type="InterPro" id="IPR050834">
    <property type="entry name" value="Glycosyltransf_2"/>
</dbReference>
<gene>
    <name evidence="2" type="ORF">E8M01_02340</name>
</gene>
<organism evidence="2 3">
    <name type="scientific">Phreatobacter stygius</name>
    <dbReference type="NCBI Taxonomy" id="1940610"/>
    <lineage>
        <taxon>Bacteria</taxon>
        <taxon>Pseudomonadati</taxon>
        <taxon>Pseudomonadota</taxon>
        <taxon>Alphaproteobacteria</taxon>
        <taxon>Hyphomicrobiales</taxon>
        <taxon>Phreatobacteraceae</taxon>
        <taxon>Phreatobacter</taxon>
    </lineage>
</organism>
<keyword evidence="3" id="KW-1185">Reference proteome</keyword>
<evidence type="ECO:0000313" key="3">
    <source>
        <dbReference type="Proteomes" id="UP000298781"/>
    </source>
</evidence>
<dbReference type="KEGG" id="pstg:E8M01_02340"/>
<sequence length="356" mass="38125">MTSVSAEDAIILSVVIPNFNHGAHIGAAVRAAAEQVPPPDEIIVVDDGSTDDSLGVLERLRNSYPQLRIVALPENGGAIRALNRGLQEARGACVYFGAADDLTKPGLFKATLDLLASFPGAAFACAEGEVVDMDTGEISCRPPVRPSLHPKHFTPAEVAGLFERFDNWIVTGAAVVRRDRIVEAGGFDPALGPMADGYALRRLAFLHGCCFAPVTGVIWQIRATGLSRGQAADAEGALRGLILAREMMRADPAFPDWYPESFERRWRFAVSRLAVQARPMNSEVLVQMGGRGPIGRVVLAAAASLSGPLGRLVALAWLTLRERPTSFTGLATTWLSRRGFAPRLGRLASSAKPRIP</sequence>
<dbReference type="OrthoDB" id="9771846at2"/>
<dbReference type="SUPFAM" id="SSF53448">
    <property type="entry name" value="Nucleotide-diphospho-sugar transferases"/>
    <property type="match status" value="1"/>
</dbReference>
<dbReference type="RefSeq" id="WP_136958639.1">
    <property type="nucleotide sequence ID" value="NZ_CP039690.1"/>
</dbReference>
<protein>
    <submittedName>
        <fullName evidence="2">Glycosyltransferase family 2 protein</fullName>
    </submittedName>
</protein>
<dbReference type="InterPro" id="IPR029044">
    <property type="entry name" value="Nucleotide-diphossugar_trans"/>
</dbReference>
<keyword evidence="2" id="KW-0808">Transferase</keyword>
<dbReference type="Gene3D" id="3.90.550.10">
    <property type="entry name" value="Spore Coat Polysaccharide Biosynthesis Protein SpsA, Chain A"/>
    <property type="match status" value="1"/>
</dbReference>
<dbReference type="PANTHER" id="PTHR43685">
    <property type="entry name" value="GLYCOSYLTRANSFERASE"/>
    <property type="match status" value="1"/>
</dbReference>
<evidence type="ECO:0000313" key="2">
    <source>
        <dbReference type="EMBL" id="QCI63177.1"/>
    </source>
</evidence>
<dbReference type="EMBL" id="CP039690">
    <property type="protein sequence ID" value="QCI63177.1"/>
    <property type="molecule type" value="Genomic_DNA"/>
</dbReference>
<dbReference type="AlphaFoldDB" id="A0A4D7B586"/>
<dbReference type="Pfam" id="PF00535">
    <property type="entry name" value="Glycos_transf_2"/>
    <property type="match status" value="1"/>
</dbReference>
<feature type="domain" description="Glycosyltransferase 2-like" evidence="1">
    <location>
        <begin position="13"/>
        <end position="135"/>
    </location>
</feature>
<dbReference type="CDD" id="cd00761">
    <property type="entry name" value="Glyco_tranf_GTA_type"/>
    <property type="match status" value="1"/>
</dbReference>
<dbReference type="InterPro" id="IPR001173">
    <property type="entry name" value="Glyco_trans_2-like"/>
</dbReference>
<evidence type="ECO:0000259" key="1">
    <source>
        <dbReference type="Pfam" id="PF00535"/>
    </source>
</evidence>
<reference evidence="2 3" key="1">
    <citation type="submission" date="2019-04" db="EMBL/GenBank/DDBJ databases">
        <title>Phreatobacter aquaticus sp. nov.</title>
        <authorList>
            <person name="Choi A."/>
        </authorList>
    </citation>
    <scope>NUCLEOTIDE SEQUENCE [LARGE SCALE GENOMIC DNA]</scope>
    <source>
        <strain evidence="2 3">KCTC 52518</strain>
    </source>
</reference>